<dbReference type="GO" id="GO:0009234">
    <property type="term" value="P:menaquinone biosynthetic process"/>
    <property type="evidence" value="ECO:0007669"/>
    <property type="project" value="UniProtKB-UniRule"/>
</dbReference>
<dbReference type="AlphaFoldDB" id="A0A932A9J1"/>
<dbReference type="SUPFAM" id="SSF53850">
    <property type="entry name" value="Periplasmic binding protein-like II"/>
    <property type="match status" value="1"/>
</dbReference>
<dbReference type="PANTHER" id="PTHR37690">
    <property type="entry name" value="CHORISMATE DEHYDRATASE"/>
    <property type="match status" value="1"/>
</dbReference>
<comment type="function">
    <text evidence="4">Catalyzes the dehydration of chorismate into 3-[(1-carboxyvinyl)oxy]benzoate, a step in the biosynthesis of menaquinone (MK, vitamin K2).</text>
</comment>
<keyword evidence="2 4" id="KW-0474">Menaquinone biosynthesis</keyword>
<comment type="catalytic activity">
    <reaction evidence="4">
        <text>chorismate = 3-[(1-carboxyvinyl)-oxy]benzoate + H2O</text>
        <dbReference type="Rhea" id="RHEA:40051"/>
        <dbReference type="ChEBI" id="CHEBI:15377"/>
        <dbReference type="ChEBI" id="CHEBI:29748"/>
        <dbReference type="ChEBI" id="CHEBI:76981"/>
        <dbReference type="EC" id="4.2.1.151"/>
    </reaction>
</comment>
<dbReference type="Gene3D" id="3.40.190.10">
    <property type="entry name" value="Periplasmic binding protein-like II"/>
    <property type="match status" value="2"/>
</dbReference>
<sequence length="285" mass="31689">MTPRLRVSAISFLNTAPLMWGFDHEDLRRQFEVHYTVPAACAQELRAGVADIGIIPVIAYQTIPDLVVIPKVSIAADGPVRSILLISKKPMEQIKTVATDSSSRTSVALCRVMMRKWFGGQRVFTAMEPHLPKMLMDSDAALIIGDPALTVDHSKYICYDLAAEWKRLTGKPFVFAFWAVRKAALDGRNSSKMDLPRTFQTSRDHGLEPENIEKLAREWAPRVGISEDDVKSYLTKNIEYSLDASHLEGLELFYQLAAENGVIPAVKPLEFIGEQARGVDSALAC</sequence>
<organism evidence="5 6">
    <name type="scientific">Candidatus Korobacter versatilis</name>
    <dbReference type="NCBI Taxonomy" id="658062"/>
    <lineage>
        <taxon>Bacteria</taxon>
        <taxon>Pseudomonadati</taxon>
        <taxon>Acidobacteriota</taxon>
        <taxon>Terriglobia</taxon>
        <taxon>Terriglobales</taxon>
        <taxon>Candidatus Korobacteraceae</taxon>
        <taxon>Candidatus Korobacter</taxon>
    </lineage>
</organism>
<dbReference type="PANTHER" id="PTHR37690:SF1">
    <property type="entry name" value="CHORISMATE DEHYDRATASE"/>
    <property type="match status" value="1"/>
</dbReference>
<evidence type="ECO:0000256" key="1">
    <source>
        <dbReference type="ARBA" id="ARBA00004863"/>
    </source>
</evidence>
<reference evidence="5" key="1">
    <citation type="submission" date="2020-07" db="EMBL/GenBank/DDBJ databases">
        <title>Huge and variable diversity of episymbiotic CPR bacteria and DPANN archaea in groundwater ecosystems.</title>
        <authorList>
            <person name="He C.Y."/>
            <person name="Keren R."/>
            <person name="Whittaker M."/>
            <person name="Farag I.F."/>
            <person name="Doudna J."/>
            <person name="Cate J.H.D."/>
            <person name="Banfield J.F."/>
        </authorList>
    </citation>
    <scope>NUCLEOTIDE SEQUENCE</scope>
    <source>
        <strain evidence="5">NC_groundwater_580_Pr5_B-0.1um_64_19</strain>
    </source>
</reference>
<evidence type="ECO:0000313" key="5">
    <source>
        <dbReference type="EMBL" id="MBI2678633.1"/>
    </source>
</evidence>
<name>A0A932A9J1_9BACT</name>
<dbReference type="HAMAP" id="MF_00995">
    <property type="entry name" value="MqnA"/>
    <property type="match status" value="1"/>
</dbReference>
<protein>
    <recommendedName>
        <fullName evidence="4">Chorismate dehydratase</fullName>
        <ecNumber evidence="4">4.2.1.151</ecNumber>
    </recommendedName>
    <alternativeName>
        <fullName evidence="4">Menaquinone biosynthetic enzyme MqnA</fullName>
    </alternativeName>
</protein>
<comment type="caution">
    <text evidence="5">The sequence shown here is derived from an EMBL/GenBank/DDBJ whole genome shotgun (WGS) entry which is preliminary data.</text>
</comment>
<dbReference type="InterPro" id="IPR030868">
    <property type="entry name" value="MqnA"/>
</dbReference>
<dbReference type="Proteomes" id="UP000779809">
    <property type="component" value="Unassembled WGS sequence"/>
</dbReference>
<comment type="similarity">
    <text evidence="4">Belongs to the MqnA/MqnD family. MqnA subfamily.</text>
</comment>
<accession>A0A932A9J1</accession>
<dbReference type="EC" id="4.2.1.151" evidence="4"/>
<evidence type="ECO:0000313" key="6">
    <source>
        <dbReference type="Proteomes" id="UP000779809"/>
    </source>
</evidence>
<dbReference type="EMBL" id="JACPNR010000009">
    <property type="protein sequence ID" value="MBI2678633.1"/>
    <property type="molecule type" value="Genomic_DNA"/>
</dbReference>
<dbReference type="InterPro" id="IPR003773">
    <property type="entry name" value="Menaquinone_biosynth"/>
</dbReference>
<keyword evidence="3 4" id="KW-0456">Lyase</keyword>
<evidence type="ECO:0000256" key="2">
    <source>
        <dbReference type="ARBA" id="ARBA00022428"/>
    </source>
</evidence>
<dbReference type="CDD" id="cd13634">
    <property type="entry name" value="PBP2_Sco4506"/>
    <property type="match status" value="1"/>
</dbReference>
<proteinExistence type="inferred from homology"/>
<comment type="pathway">
    <text evidence="1 4">Quinol/quinone metabolism; menaquinone biosynthesis.</text>
</comment>
<dbReference type="Pfam" id="PF02621">
    <property type="entry name" value="VitK2_biosynth"/>
    <property type="match status" value="1"/>
</dbReference>
<evidence type="ECO:0000256" key="3">
    <source>
        <dbReference type="ARBA" id="ARBA00023239"/>
    </source>
</evidence>
<dbReference type="GO" id="GO:0016836">
    <property type="term" value="F:hydro-lyase activity"/>
    <property type="evidence" value="ECO:0007669"/>
    <property type="project" value="UniProtKB-UniRule"/>
</dbReference>
<evidence type="ECO:0000256" key="4">
    <source>
        <dbReference type="HAMAP-Rule" id="MF_00995"/>
    </source>
</evidence>
<gene>
    <name evidence="4" type="primary">mqnA</name>
    <name evidence="5" type="ORF">HYX28_07605</name>
</gene>